<evidence type="ECO:0000256" key="6">
    <source>
        <dbReference type="ARBA" id="ARBA00023328"/>
    </source>
</evidence>
<dbReference type="GO" id="GO:0034080">
    <property type="term" value="P:CENP-A containing chromatin assembly"/>
    <property type="evidence" value="ECO:0007669"/>
    <property type="project" value="TreeGrafter"/>
</dbReference>
<keyword evidence="6" id="KW-0137">Centromere</keyword>
<evidence type="ECO:0000256" key="3">
    <source>
        <dbReference type="ARBA" id="ARBA00005470"/>
    </source>
</evidence>
<reference evidence="7" key="1">
    <citation type="journal article" date="2023" name="Mol. Phylogenet. Evol.">
        <title>Genome-scale phylogeny and comparative genomics of the fungal order Sordariales.</title>
        <authorList>
            <person name="Hensen N."/>
            <person name="Bonometti L."/>
            <person name="Westerberg I."/>
            <person name="Brannstrom I.O."/>
            <person name="Guillou S."/>
            <person name="Cros-Aarteil S."/>
            <person name="Calhoun S."/>
            <person name="Haridas S."/>
            <person name="Kuo A."/>
            <person name="Mondo S."/>
            <person name="Pangilinan J."/>
            <person name="Riley R."/>
            <person name="LaButti K."/>
            <person name="Andreopoulos B."/>
            <person name="Lipzen A."/>
            <person name="Chen C."/>
            <person name="Yan M."/>
            <person name="Daum C."/>
            <person name="Ng V."/>
            <person name="Clum A."/>
            <person name="Steindorff A."/>
            <person name="Ohm R.A."/>
            <person name="Martin F."/>
            <person name="Silar P."/>
            <person name="Natvig D.O."/>
            <person name="Lalanne C."/>
            <person name="Gautier V."/>
            <person name="Ament-Velasquez S.L."/>
            <person name="Kruys A."/>
            <person name="Hutchinson M.I."/>
            <person name="Powell A.J."/>
            <person name="Barry K."/>
            <person name="Miller A.N."/>
            <person name="Grigoriev I.V."/>
            <person name="Debuchy R."/>
            <person name="Gladieux P."/>
            <person name="Hiltunen Thoren M."/>
            <person name="Johannesson H."/>
        </authorList>
    </citation>
    <scope>NUCLEOTIDE SEQUENCE</scope>
    <source>
        <strain evidence="7">CBS 538.74</strain>
    </source>
</reference>
<comment type="caution">
    <text evidence="7">The sequence shown here is derived from an EMBL/GenBank/DDBJ whole genome shotgun (WGS) entry which is preliminary data.</text>
</comment>
<dbReference type="EMBL" id="MU856967">
    <property type="protein sequence ID" value="KAK4152641.1"/>
    <property type="molecule type" value="Genomic_DNA"/>
</dbReference>
<evidence type="ECO:0000313" key="8">
    <source>
        <dbReference type="Proteomes" id="UP001302745"/>
    </source>
</evidence>
<dbReference type="GO" id="GO:0000939">
    <property type="term" value="C:inner kinetochore"/>
    <property type="evidence" value="ECO:0007669"/>
    <property type="project" value="TreeGrafter"/>
</dbReference>
<keyword evidence="8" id="KW-1185">Reference proteome</keyword>
<evidence type="ECO:0000256" key="1">
    <source>
        <dbReference type="ARBA" id="ARBA00004123"/>
    </source>
</evidence>
<dbReference type="CDD" id="cd22647">
    <property type="entry name" value="CTF3_NTD_HEAT"/>
    <property type="match status" value="1"/>
</dbReference>
<dbReference type="GO" id="GO:0005634">
    <property type="term" value="C:nucleus"/>
    <property type="evidence" value="ECO:0007669"/>
    <property type="project" value="UniProtKB-SubCell"/>
</dbReference>
<dbReference type="Pfam" id="PF07778">
    <property type="entry name" value="CENP-I"/>
    <property type="match status" value="1"/>
</dbReference>
<keyword evidence="5" id="KW-0539">Nucleus</keyword>
<sequence length="705" mass="78436">MEPSSSGGDDLDLNLDLDLDTLIGDLETASNVPAKRRKTGIKPTVERTTELLYGRGGLPDELARLVDLLTTRNHLDQASLGAIVRNLYPSAKVSDELVLRFVGALGHGQLKPSLPLQALFLRWLVMVYHLLQNPAILSQAYAVLFNLLDTAAIRPQLCHLLALATRRKHVRPFRIQALLSLSRQTGGDPNLTGLLRVFKNYYPEIIVGDLTKGRAASFKHPDPQWRAKLDEIQQQRSERQDDGATRNGFAVNHALGRQLKGTKALFPTVHTLHAQESSVTLEEIDNAESFVKNLEKIELPTQLVAVLADPLLQKFLLLRPDAEGSSRIRNWLMACLGDVASGDADSDIFLDMLDVIHDYAVATKTLSPLLLTFFAQFLGVWNGSDKRDMVLEALSYIPVMEFQELHKMLQMLEQSVLDNTPASQVSLLRFYTLLLRRWTIAMEETESLDALPVATVPNLIDYINQLALTLTQTSPAVSTCLDILDLYEAAATLYSKPKRLEHMEITIPPPLLVYLLYFSPSLAVVSRLCGILATYKRAWEAVMSSAVPRQLTRRERDQINVFNGFLMDLCNCLWRGRAFSTTDVNAQGCRLPQSIQTALGSYMSAADPEFSLGTAFGLSHSPLLCLQSISYVRGLEDAEMEAIRARHGGPVTQASLGQLAVRGGLKLSWQEYRSGVLAYLEAKGFPGVPELMYNTMKNLMRARRQ</sequence>
<evidence type="ECO:0000256" key="2">
    <source>
        <dbReference type="ARBA" id="ARBA00004584"/>
    </source>
</evidence>
<organism evidence="7 8">
    <name type="scientific">Chaetomidium leptoderma</name>
    <dbReference type="NCBI Taxonomy" id="669021"/>
    <lineage>
        <taxon>Eukaryota</taxon>
        <taxon>Fungi</taxon>
        <taxon>Dikarya</taxon>
        <taxon>Ascomycota</taxon>
        <taxon>Pezizomycotina</taxon>
        <taxon>Sordariomycetes</taxon>
        <taxon>Sordariomycetidae</taxon>
        <taxon>Sordariales</taxon>
        <taxon>Chaetomiaceae</taxon>
        <taxon>Chaetomidium</taxon>
    </lineage>
</organism>
<dbReference type="PANTHER" id="PTHR48208:SF2">
    <property type="entry name" value="CENTROMERE PROTEIN I"/>
    <property type="match status" value="1"/>
</dbReference>
<dbReference type="PANTHER" id="PTHR48208">
    <property type="entry name" value="CENTROMERE PROTEIN I"/>
    <property type="match status" value="1"/>
</dbReference>
<gene>
    <name evidence="7" type="ORF">C8A00DRAFT_34672</name>
</gene>
<dbReference type="AlphaFoldDB" id="A0AAN6VLY4"/>
<comment type="similarity">
    <text evidence="3">Belongs to the CENP-I/CTF3 family.</text>
</comment>
<evidence type="ECO:0000256" key="4">
    <source>
        <dbReference type="ARBA" id="ARBA00022454"/>
    </source>
</evidence>
<reference evidence="7" key="2">
    <citation type="submission" date="2023-05" db="EMBL/GenBank/DDBJ databases">
        <authorList>
            <consortium name="Lawrence Berkeley National Laboratory"/>
            <person name="Steindorff A."/>
            <person name="Hensen N."/>
            <person name="Bonometti L."/>
            <person name="Westerberg I."/>
            <person name="Brannstrom I.O."/>
            <person name="Guillou S."/>
            <person name="Cros-Aarteil S."/>
            <person name="Calhoun S."/>
            <person name="Haridas S."/>
            <person name="Kuo A."/>
            <person name="Mondo S."/>
            <person name="Pangilinan J."/>
            <person name="Riley R."/>
            <person name="Labutti K."/>
            <person name="Andreopoulos B."/>
            <person name="Lipzen A."/>
            <person name="Chen C."/>
            <person name="Yanf M."/>
            <person name="Daum C."/>
            <person name="Ng V."/>
            <person name="Clum A."/>
            <person name="Ohm R."/>
            <person name="Martin F."/>
            <person name="Silar P."/>
            <person name="Natvig D."/>
            <person name="Lalanne C."/>
            <person name="Gautier V."/>
            <person name="Ament-Velasquez S.L."/>
            <person name="Kruys A."/>
            <person name="Hutchinson M.I."/>
            <person name="Powell A.J."/>
            <person name="Barry K."/>
            <person name="Miller A.N."/>
            <person name="Grigoriev I.V."/>
            <person name="Debuchy R."/>
            <person name="Gladieux P."/>
            <person name="Thoren M.H."/>
            <person name="Johannesson H."/>
        </authorList>
    </citation>
    <scope>NUCLEOTIDE SEQUENCE</scope>
    <source>
        <strain evidence="7">CBS 538.74</strain>
    </source>
</reference>
<dbReference type="GO" id="GO:0000070">
    <property type="term" value="P:mitotic sister chromatid segregation"/>
    <property type="evidence" value="ECO:0007669"/>
    <property type="project" value="TreeGrafter"/>
</dbReference>
<comment type="subcellular location">
    <subcellularLocation>
        <location evidence="2">Chromosome</location>
        <location evidence="2">Centromere</location>
    </subcellularLocation>
    <subcellularLocation>
        <location evidence="1">Nucleus</location>
    </subcellularLocation>
</comment>
<protein>
    <submittedName>
        <fullName evidence="7">Centromere protein I</fullName>
    </submittedName>
</protein>
<evidence type="ECO:0000256" key="5">
    <source>
        <dbReference type="ARBA" id="ARBA00023242"/>
    </source>
</evidence>
<accession>A0AAN6VLY4</accession>
<evidence type="ECO:0000313" key="7">
    <source>
        <dbReference type="EMBL" id="KAK4152641.1"/>
    </source>
</evidence>
<name>A0AAN6VLY4_9PEZI</name>
<dbReference type="InterPro" id="IPR012485">
    <property type="entry name" value="CENP-I"/>
</dbReference>
<keyword evidence="4" id="KW-0158">Chromosome</keyword>
<dbReference type="Proteomes" id="UP001302745">
    <property type="component" value="Unassembled WGS sequence"/>
</dbReference>
<proteinExistence type="inferred from homology"/>